<dbReference type="EMBL" id="CAJJDN010000179">
    <property type="protein sequence ID" value="CAD8127726.1"/>
    <property type="molecule type" value="Genomic_DNA"/>
</dbReference>
<reference evidence="2" key="1">
    <citation type="submission" date="2021-01" db="EMBL/GenBank/DDBJ databases">
        <authorList>
            <consortium name="Genoscope - CEA"/>
            <person name="William W."/>
        </authorList>
    </citation>
    <scope>NUCLEOTIDE SEQUENCE</scope>
</reference>
<feature type="transmembrane region" description="Helical" evidence="1">
    <location>
        <begin position="131"/>
        <end position="149"/>
    </location>
</feature>
<dbReference type="AlphaFoldDB" id="A0A8S1RHJ3"/>
<evidence type="ECO:0000313" key="3">
    <source>
        <dbReference type="Proteomes" id="UP000692954"/>
    </source>
</evidence>
<sequence>MNPSKVLQIQAFNIGIKTVMKSKKLDLGDNKEDYIILCTKTELEFIENLENINLLYLFVYFRIQELLERIIYYKKIKKQDYLKIKICVWISYQMFVINIIKINNLIIIFLINLRLDLIQQLQFQSNQRFQFLILILIYSQIIILNNLRFHQVIIKELLQMLQLQMVLLKMIIPKSEQYYKIAKQLTSLESVLINTQTNEVAIAVRRAKHNPKKFRYVNSSLFQSNKIGGLVSKIMPNKQKTISSIVLFANIKVVHNGLVLINTTASDIATSLNDKRQHINPRLPINPLAISFLIILLQQGYVLLDMKLYNI</sequence>
<keyword evidence="1" id="KW-0812">Transmembrane</keyword>
<feature type="transmembrane region" description="Helical" evidence="1">
    <location>
        <begin position="285"/>
        <end position="304"/>
    </location>
</feature>
<keyword evidence="3" id="KW-1185">Reference proteome</keyword>
<evidence type="ECO:0000256" key="1">
    <source>
        <dbReference type="SAM" id="Phobius"/>
    </source>
</evidence>
<evidence type="ECO:0000313" key="2">
    <source>
        <dbReference type="EMBL" id="CAD8127726.1"/>
    </source>
</evidence>
<accession>A0A8S1RHJ3</accession>
<dbReference type="Proteomes" id="UP000692954">
    <property type="component" value="Unassembled WGS sequence"/>
</dbReference>
<keyword evidence="1" id="KW-1133">Transmembrane helix</keyword>
<keyword evidence="1" id="KW-0472">Membrane</keyword>
<comment type="caution">
    <text evidence="2">The sequence shown here is derived from an EMBL/GenBank/DDBJ whole genome shotgun (WGS) entry which is preliminary data.</text>
</comment>
<proteinExistence type="predicted"/>
<gene>
    <name evidence="2" type="ORF">PSON_ATCC_30995.1.T1790052</name>
</gene>
<organism evidence="2 3">
    <name type="scientific">Paramecium sonneborni</name>
    <dbReference type="NCBI Taxonomy" id="65129"/>
    <lineage>
        <taxon>Eukaryota</taxon>
        <taxon>Sar</taxon>
        <taxon>Alveolata</taxon>
        <taxon>Ciliophora</taxon>
        <taxon>Intramacronucleata</taxon>
        <taxon>Oligohymenophorea</taxon>
        <taxon>Peniculida</taxon>
        <taxon>Parameciidae</taxon>
        <taxon>Paramecium</taxon>
    </lineage>
</organism>
<evidence type="ECO:0008006" key="4">
    <source>
        <dbReference type="Google" id="ProtNLM"/>
    </source>
</evidence>
<dbReference type="OrthoDB" id="301236at2759"/>
<protein>
    <recommendedName>
        <fullName evidence="4">Transmembrane protein</fullName>
    </recommendedName>
</protein>
<name>A0A8S1RHJ3_9CILI</name>
<feature type="transmembrane region" description="Helical" evidence="1">
    <location>
        <begin position="86"/>
        <end position="111"/>
    </location>
</feature>